<dbReference type="AlphaFoldDB" id="J8QHV6"/>
<sequence length="195" mass="20685">MSPIDLAALNPAPAATAYVLVPGQGIPGLTPPPDPALVAALNATLPALLDEAAQRNSAWSDWGIFFTILGVLAFFALICSGLALTYTTYVGEVQALQYHFDRLHRRLDADIERCAGQTAAVPERENAGSTPTSEAQYEPVKVPENPPVDAARESSKEAKKEVRFKEESDSSDGSDGSDGSESSEDENDPLLGKAQ</sequence>
<name>J8QHV6_TRIAS</name>
<dbReference type="EMBL" id="ALBS01000004">
    <property type="protein sequence ID" value="EJT53223.1"/>
    <property type="molecule type" value="Genomic_DNA"/>
</dbReference>
<feature type="compositionally biased region" description="Low complexity" evidence="1">
    <location>
        <begin position="171"/>
        <end position="180"/>
    </location>
</feature>
<keyword evidence="2" id="KW-0472">Membrane</keyword>
<evidence type="ECO:0008006" key="5">
    <source>
        <dbReference type="Google" id="ProtNLM"/>
    </source>
</evidence>
<organism evidence="3 4">
    <name type="scientific">Trichosporon asahii var. asahii (strain ATCC 90039 / CBS 2479 / JCM 2466 / KCTC 7840 / NBRC 103889/ NCYC 2677 / UAMH 7654)</name>
    <name type="common">Yeast</name>
    <dbReference type="NCBI Taxonomy" id="1186058"/>
    <lineage>
        <taxon>Eukaryota</taxon>
        <taxon>Fungi</taxon>
        <taxon>Dikarya</taxon>
        <taxon>Basidiomycota</taxon>
        <taxon>Agaricomycotina</taxon>
        <taxon>Tremellomycetes</taxon>
        <taxon>Trichosporonales</taxon>
        <taxon>Trichosporonaceae</taxon>
        <taxon>Trichosporon</taxon>
    </lineage>
</organism>
<keyword evidence="2" id="KW-1133">Transmembrane helix</keyword>
<dbReference type="GeneID" id="25990659"/>
<comment type="caution">
    <text evidence="3">The sequence shown here is derived from an EMBL/GenBank/DDBJ whole genome shotgun (WGS) entry which is preliminary data.</text>
</comment>
<evidence type="ECO:0000256" key="2">
    <source>
        <dbReference type="SAM" id="Phobius"/>
    </source>
</evidence>
<dbReference type="VEuPathDB" id="FungiDB:A1Q1_07147"/>
<dbReference type="KEGG" id="tasa:A1Q1_07147"/>
<feature type="compositionally biased region" description="Basic and acidic residues" evidence="1">
    <location>
        <begin position="150"/>
        <end position="168"/>
    </location>
</feature>
<dbReference type="HOGENOM" id="CLU_1397225_0_0_1"/>
<dbReference type="RefSeq" id="XP_014184224.1">
    <property type="nucleotide sequence ID" value="XM_014328749.1"/>
</dbReference>
<proteinExistence type="predicted"/>
<evidence type="ECO:0000256" key="1">
    <source>
        <dbReference type="SAM" id="MobiDB-lite"/>
    </source>
</evidence>
<accession>J8QHV6</accession>
<gene>
    <name evidence="3" type="ORF">A1Q1_07147</name>
</gene>
<evidence type="ECO:0000313" key="4">
    <source>
        <dbReference type="Proteomes" id="UP000002748"/>
    </source>
</evidence>
<evidence type="ECO:0000313" key="3">
    <source>
        <dbReference type="EMBL" id="EJT53223.1"/>
    </source>
</evidence>
<protein>
    <recommendedName>
        <fullName evidence="5">Transmembrane protein</fullName>
    </recommendedName>
</protein>
<keyword evidence="2" id="KW-0812">Transmembrane</keyword>
<feature type="region of interest" description="Disordered" evidence="1">
    <location>
        <begin position="119"/>
        <end position="195"/>
    </location>
</feature>
<feature type="transmembrane region" description="Helical" evidence="2">
    <location>
        <begin position="62"/>
        <end position="84"/>
    </location>
</feature>
<reference evidence="3 4" key="1">
    <citation type="journal article" date="2012" name="Eukaryot. Cell">
        <title>Draft genome sequence of CBS 2479, the standard type strain of Trichosporon asahii.</title>
        <authorList>
            <person name="Yang R.Y."/>
            <person name="Li H.T."/>
            <person name="Zhu H."/>
            <person name="Zhou G.P."/>
            <person name="Wang M."/>
            <person name="Wang L."/>
        </authorList>
    </citation>
    <scope>NUCLEOTIDE SEQUENCE [LARGE SCALE GENOMIC DNA]</scope>
    <source>
        <strain evidence="4">ATCC 90039 / CBS 2479 / JCM 2466 / KCTC 7840 / NCYC 2677 / UAMH 7654</strain>
    </source>
</reference>
<dbReference type="Proteomes" id="UP000002748">
    <property type="component" value="Unassembled WGS sequence"/>
</dbReference>